<evidence type="ECO:0000256" key="7">
    <source>
        <dbReference type="ARBA" id="ARBA00022692"/>
    </source>
</evidence>
<sequence length="153" mass="17005">MNLIRNRLRAKQALARRRQRGLTLVELMVVIVILGLLTTIIVINVIPAGDQAAVQKARTDISVLENALEQYRLNMLSYPTTEQGLEALVEVPDGVARPEMYRPGGYIKTLPDDPWGNPYVYQRPGTNSEYDIFSYGADGREGGEGTDADIGNW</sequence>
<organism evidence="12 13">
    <name type="scientific">Aquisalinus flavus</name>
    <dbReference type="NCBI Taxonomy" id="1526572"/>
    <lineage>
        <taxon>Bacteria</taxon>
        <taxon>Pseudomonadati</taxon>
        <taxon>Pseudomonadota</taxon>
        <taxon>Alphaproteobacteria</taxon>
        <taxon>Parvularculales</taxon>
        <taxon>Parvularculaceae</taxon>
        <taxon>Aquisalinus</taxon>
    </lineage>
</organism>
<dbReference type="NCBIfam" id="TIGR02532">
    <property type="entry name" value="IV_pilin_GFxxxE"/>
    <property type="match status" value="1"/>
</dbReference>
<comment type="similarity">
    <text evidence="2">Belongs to the GSP G family.</text>
</comment>
<evidence type="ECO:0000256" key="2">
    <source>
        <dbReference type="ARBA" id="ARBA00009984"/>
    </source>
</evidence>
<reference evidence="12" key="2">
    <citation type="submission" date="2020-09" db="EMBL/GenBank/DDBJ databases">
        <authorList>
            <person name="Sun Q."/>
            <person name="Zhou Y."/>
        </authorList>
    </citation>
    <scope>NUCLEOTIDE SEQUENCE</scope>
    <source>
        <strain evidence="12">CGMCC 1.12921</strain>
    </source>
</reference>
<dbReference type="InterPro" id="IPR013545">
    <property type="entry name" value="T2SS_protein-GspG_C"/>
</dbReference>
<evidence type="ECO:0000256" key="5">
    <source>
        <dbReference type="ARBA" id="ARBA00022481"/>
    </source>
</evidence>
<evidence type="ECO:0000259" key="11">
    <source>
        <dbReference type="Pfam" id="PF08334"/>
    </source>
</evidence>
<evidence type="ECO:0000256" key="9">
    <source>
        <dbReference type="ARBA" id="ARBA00023136"/>
    </source>
</evidence>
<dbReference type="RefSeq" id="WP_188159836.1">
    <property type="nucleotide sequence ID" value="NZ_BMGH01000001.1"/>
</dbReference>
<dbReference type="EMBL" id="BMGH01000001">
    <property type="protein sequence ID" value="GGD00093.1"/>
    <property type="molecule type" value="Genomic_DNA"/>
</dbReference>
<evidence type="ECO:0000256" key="1">
    <source>
        <dbReference type="ARBA" id="ARBA00004377"/>
    </source>
</evidence>
<dbReference type="Gene3D" id="3.30.700.10">
    <property type="entry name" value="Glycoprotein, Type 4 Pilin"/>
    <property type="match status" value="1"/>
</dbReference>
<reference evidence="12" key="1">
    <citation type="journal article" date="2014" name="Int. J. Syst. Evol. Microbiol.">
        <title>Complete genome sequence of Corynebacterium casei LMG S-19264T (=DSM 44701T), isolated from a smear-ripened cheese.</title>
        <authorList>
            <consortium name="US DOE Joint Genome Institute (JGI-PGF)"/>
            <person name="Walter F."/>
            <person name="Albersmeier A."/>
            <person name="Kalinowski J."/>
            <person name="Ruckert C."/>
        </authorList>
    </citation>
    <scope>NUCLEOTIDE SEQUENCE</scope>
    <source>
        <strain evidence="12">CGMCC 1.12921</strain>
    </source>
</reference>
<evidence type="ECO:0000313" key="12">
    <source>
        <dbReference type="EMBL" id="GGD00093.1"/>
    </source>
</evidence>
<keyword evidence="7 10" id="KW-0812">Transmembrane</keyword>
<comment type="subcellular location">
    <subcellularLocation>
        <location evidence="1">Cell inner membrane</location>
        <topology evidence="1">Single-pass membrane protein</topology>
    </subcellularLocation>
</comment>
<comment type="caution">
    <text evidence="12">The sequence shown here is derived from an EMBL/GenBank/DDBJ whole genome shotgun (WGS) entry which is preliminary data.</text>
</comment>
<feature type="transmembrane region" description="Helical" evidence="10">
    <location>
        <begin position="21"/>
        <end position="46"/>
    </location>
</feature>
<keyword evidence="13" id="KW-1185">Reference proteome</keyword>
<dbReference type="PRINTS" id="PR00813">
    <property type="entry name" value="BCTERIALGSPG"/>
</dbReference>
<evidence type="ECO:0000256" key="6">
    <source>
        <dbReference type="ARBA" id="ARBA00022519"/>
    </source>
</evidence>
<dbReference type="PROSITE" id="PS00409">
    <property type="entry name" value="PROKAR_NTER_METHYL"/>
    <property type="match status" value="1"/>
</dbReference>
<dbReference type="SUPFAM" id="SSF54523">
    <property type="entry name" value="Pili subunits"/>
    <property type="match status" value="1"/>
</dbReference>
<keyword evidence="4" id="KW-1003">Cell membrane</keyword>
<proteinExistence type="inferred from homology"/>
<protein>
    <recommendedName>
        <fullName evidence="3">Type II secretion system core protein G</fullName>
    </recommendedName>
</protein>
<evidence type="ECO:0000256" key="8">
    <source>
        <dbReference type="ARBA" id="ARBA00022989"/>
    </source>
</evidence>
<dbReference type="GO" id="GO:0005886">
    <property type="term" value="C:plasma membrane"/>
    <property type="evidence" value="ECO:0007669"/>
    <property type="project" value="UniProtKB-SubCell"/>
</dbReference>
<dbReference type="PANTHER" id="PTHR30093">
    <property type="entry name" value="GENERAL SECRETION PATHWAY PROTEIN G"/>
    <property type="match status" value="1"/>
</dbReference>
<dbReference type="InterPro" id="IPR000983">
    <property type="entry name" value="Bac_GSPG_pilin"/>
</dbReference>
<evidence type="ECO:0000256" key="3">
    <source>
        <dbReference type="ARBA" id="ARBA00020042"/>
    </source>
</evidence>
<dbReference type="Proteomes" id="UP000613582">
    <property type="component" value="Unassembled WGS sequence"/>
</dbReference>
<dbReference type="InterPro" id="IPR045584">
    <property type="entry name" value="Pilin-like"/>
</dbReference>
<evidence type="ECO:0000256" key="10">
    <source>
        <dbReference type="SAM" id="Phobius"/>
    </source>
</evidence>
<keyword evidence="8 10" id="KW-1133">Transmembrane helix</keyword>
<keyword evidence="9 10" id="KW-0472">Membrane</keyword>
<dbReference type="NCBIfam" id="TIGR01710">
    <property type="entry name" value="typeII_sec_gspG"/>
    <property type="match status" value="1"/>
</dbReference>
<feature type="domain" description="Type II secretion system protein GspG C-terminal" evidence="11">
    <location>
        <begin position="44"/>
        <end position="153"/>
    </location>
</feature>
<accession>A0A8J2Y7C7</accession>
<dbReference type="Pfam" id="PF07963">
    <property type="entry name" value="N_methyl"/>
    <property type="match status" value="1"/>
</dbReference>
<name>A0A8J2Y7C7_9PROT</name>
<dbReference type="InterPro" id="IPR012902">
    <property type="entry name" value="N_methyl_site"/>
</dbReference>
<evidence type="ECO:0000256" key="4">
    <source>
        <dbReference type="ARBA" id="ARBA00022475"/>
    </source>
</evidence>
<dbReference type="PANTHER" id="PTHR30093:SF44">
    <property type="entry name" value="TYPE II SECRETION SYSTEM CORE PROTEIN G"/>
    <property type="match status" value="1"/>
</dbReference>
<dbReference type="AlphaFoldDB" id="A0A8J2Y7C7"/>
<dbReference type="InterPro" id="IPR010054">
    <property type="entry name" value="Type2_sec_GspG"/>
</dbReference>
<dbReference type="GO" id="GO:0015628">
    <property type="term" value="P:protein secretion by the type II secretion system"/>
    <property type="evidence" value="ECO:0007669"/>
    <property type="project" value="InterPro"/>
</dbReference>
<gene>
    <name evidence="12" type="primary">xcsG</name>
    <name evidence="12" type="ORF">GCM10011342_06370</name>
</gene>
<keyword evidence="6" id="KW-0997">Cell inner membrane</keyword>
<dbReference type="GO" id="GO:0015627">
    <property type="term" value="C:type II protein secretion system complex"/>
    <property type="evidence" value="ECO:0007669"/>
    <property type="project" value="InterPro"/>
</dbReference>
<dbReference type="Pfam" id="PF08334">
    <property type="entry name" value="T2SSG"/>
    <property type="match status" value="1"/>
</dbReference>
<evidence type="ECO:0000313" key="13">
    <source>
        <dbReference type="Proteomes" id="UP000613582"/>
    </source>
</evidence>
<keyword evidence="5" id="KW-0488">Methylation</keyword>